<feature type="region of interest" description="Disordered" evidence="1">
    <location>
        <begin position="27"/>
        <end position="55"/>
    </location>
</feature>
<gene>
    <name evidence="2" type="ORF">SERLADRAFT_433560</name>
</gene>
<reference evidence="2" key="1">
    <citation type="submission" date="2011-04" db="EMBL/GenBank/DDBJ databases">
        <title>Evolution of plant cell wall degrading machinery underlies the functional diversity of forest fungi.</title>
        <authorList>
            <consortium name="US DOE Joint Genome Institute (JGI-PGF)"/>
            <person name="Eastwood D.C."/>
            <person name="Floudas D."/>
            <person name="Binder M."/>
            <person name="Majcherczyk A."/>
            <person name="Schneider P."/>
            <person name="Aerts A."/>
            <person name="Asiegbu F.O."/>
            <person name="Baker S.E."/>
            <person name="Barry K."/>
            <person name="Bendiksby M."/>
            <person name="Blumentritt M."/>
            <person name="Coutinho P.M."/>
            <person name="Cullen D."/>
            <person name="Cullen D."/>
            <person name="Gathman A."/>
            <person name="Goodell B."/>
            <person name="Henrissat B."/>
            <person name="Ihrmark K."/>
            <person name="Kauserud H."/>
            <person name="Kohler A."/>
            <person name="LaButti K."/>
            <person name="Lapidus A."/>
            <person name="Lavin J.L."/>
            <person name="Lee Y.-H."/>
            <person name="Lindquist E."/>
            <person name="Lilly W."/>
            <person name="Lucas S."/>
            <person name="Morin E."/>
            <person name="Murat C."/>
            <person name="Oguiza J.A."/>
            <person name="Park J."/>
            <person name="Pisabarro A.G."/>
            <person name="Riley R."/>
            <person name="Rosling A."/>
            <person name="Salamov A."/>
            <person name="Schmidt O."/>
            <person name="Schmutz J."/>
            <person name="Skrede I."/>
            <person name="Stenlid J."/>
            <person name="Wiebenga A."/>
            <person name="Xie X."/>
            <person name="Kues U."/>
            <person name="Hibbett D.S."/>
            <person name="Hoffmeister D."/>
            <person name="Hogberg N."/>
            <person name="Martin F."/>
            <person name="Grigoriev I.V."/>
            <person name="Watkinson S.C."/>
        </authorList>
    </citation>
    <scope>NUCLEOTIDE SEQUENCE</scope>
    <source>
        <strain evidence="2">S7.9</strain>
    </source>
</reference>
<feature type="region of interest" description="Disordered" evidence="1">
    <location>
        <begin position="245"/>
        <end position="264"/>
    </location>
</feature>
<sequence>MSSPTPTPPLTQLQKLAALQRKAVTSWFDSEESDNDDDVVVQPKKSTKAKAATGKPLAVKMKADVQASANLENISAKHFHGAAISESELDEEEIVPISLKSKGKKKARITPPPPSLPACKKFGPSDLPTLNILPHTRPAPRTPLQMISHDHPVYNGLRTRIPEAPTIAPSFPSAPVQAPAPAAPGDEYASMPPAVRDIAHALIPSLKGQPDSFLPPGIVKLAWTTHLEAQKSMYEQAMSRFLNPHGRHEKKYYPNMDSPSNDPY</sequence>
<proteinExistence type="predicted"/>
<dbReference type="GeneID" id="18814212"/>
<evidence type="ECO:0000313" key="2">
    <source>
        <dbReference type="EMBL" id="EGO29584.1"/>
    </source>
</evidence>
<dbReference type="RefSeq" id="XP_007313826.1">
    <property type="nucleotide sequence ID" value="XM_007313764.1"/>
</dbReference>
<organism>
    <name type="scientific">Serpula lacrymans var. lacrymans (strain S7.9)</name>
    <name type="common">Dry rot fungus</name>
    <dbReference type="NCBI Taxonomy" id="578457"/>
    <lineage>
        <taxon>Eukaryota</taxon>
        <taxon>Fungi</taxon>
        <taxon>Dikarya</taxon>
        <taxon>Basidiomycota</taxon>
        <taxon>Agaricomycotina</taxon>
        <taxon>Agaricomycetes</taxon>
        <taxon>Agaricomycetidae</taxon>
        <taxon>Boletales</taxon>
        <taxon>Coniophorineae</taxon>
        <taxon>Serpulaceae</taxon>
        <taxon>Serpula</taxon>
    </lineage>
</organism>
<dbReference type="EMBL" id="GL945429">
    <property type="protein sequence ID" value="EGO29584.1"/>
    <property type="molecule type" value="Genomic_DNA"/>
</dbReference>
<name>F8NJA0_SERL9</name>
<dbReference type="AlphaFoldDB" id="F8NJA0"/>
<accession>F8NJA0</accession>
<protein>
    <submittedName>
        <fullName evidence="2">Uncharacterized protein</fullName>
    </submittedName>
</protein>
<evidence type="ECO:0000256" key="1">
    <source>
        <dbReference type="SAM" id="MobiDB-lite"/>
    </source>
</evidence>
<feature type="compositionally biased region" description="Acidic residues" evidence="1">
    <location>
        <begin position="29"/>
        <end position="39"/>
    </location>
</feature>
<dbReference type="Proteomes" id="UP000008064">
    <property type="component" value="Unassembled WGS sequence"/>
</dbReference>
<dbReference type="HOGENOM" id="CLU_1054347_0_0_1"/>
<dbReference type="KEGG" id="sla:SERLADRAFT_433560"/>